<protein>
    <submittedName>
        <fullName evidence="1">Uncharacterized protein</fullName>
    </submittedName>
</protein>
<dbReference type="EMBL" id="JABBWK010000095">
    <property type="protein sequence ID" value="KAG1893584.1"/>
    <property type="molecule type" value="Genomic_DNA"/>
</dbReference>
<dbReference type="Proteomes" id="UP001195769">
    <property type="component" value="Unassembled WGS sequence"/>
</dbReference>
<sequence length="53" mass="5807">KSRFYHGIGNLSKSEVAVTFTRTAANSIYCPPYLQTALDLQSGVLDAKDKDDT</sequence>
<gene>
    <name evidence="1" type="ORF">F5891DRAFT_905506</name>
</gene>
<reference evidence="1" key="1">
    <citation type="journal article" date="2020" name="New Phytol.">
        <title>Comparative genomics reveals dynamic genome evolution in host specialist ectomycorrhizal fungi.</title>
        <authorList>
            <person name="Lofgren L.A."/>
            <person name="Nguyen N.H."/>
            <person name="Vilgalys R."/>
            <person name="Ruytinx J."/>
            <person name="Liao H.L."/>
            <person name="Branco S."/>
            <person name="Kuo A."/>
            <person name="LaButti K."/>
            <person name="Lipzen A."/>
            <person name="Andreopoulos W."/>
            <person name="Pangilinan J."/>
            <person name="Riley R."/>
            <person name="Hundley H."/>
            <person name="Na H."/>
            <person name="Barry K."/>
            <person name="Grigoriev I.V."/>
            <person name="Stajich J.E."/>
            <person name="Kennedy P.G."/>
        </authorList>
    </citation>
    <scope>NUCLEOTIDE SEQUENCE</scope>
    <source>
        <strain evidence="1">FC203</strain>
    </source>
</reference>
<evidence type="ECO:0000313" key="2">
    <source>
        <dbReference type="Proteomes" id="UP001195769"/>
    </source>
</evidence>
<dbReference type="GeneID" id="64667835"/>
<proteinExistence type="predicted"/>
<feature type="non-terminal residue" evidence="1">
    <location>
        <position position="53"/>
    </location>
</feature>
<comment type="caution">
    <text evidence="1">The sequence shown here is derived from an EMBL/GenBank/DDBJ whole genome shotgun (WGS) entry which is preliminary data.</text>
</comment>
<dbReference type="AlphaFoldDB" id="A0AAD4DUU8"/>
<evidence type="ECO:0000313" key="1">
    <source>
        <dbReference type="EMBL" id="KAG1893584.1"/>
    </source>
</evidence>
<accession>A0AAD4DUU8</accession>
<name>A0AAD4DUU8_9AGAM</name>
<dbReference type="RefSeq" id="XP_041219160.1">
    <property type="nucleotide sequence ID" value="XM_041373537.1"/>
</dbReference>
<organism evidence="1 2">
    <name type="scientific">Suillus fuscotomentosus</name>
    <dbReference type="NCBI Taxonomy" id="1912939"/>
    <lineage>
        <taxon>Eukaryota</taxon>
        <taxon>Fungi</taxon>
        <taxon>Dikarya</taxon>
        <taxon>Basidiomycota</taxon>
        <taxon>Agaricomycotina</taxon>
        <taxon>Agaricomycetes</taxon>
        <taxon>Agaricomycetidae</taxon>
        <taxon>Boletales</taxon>
        <taxon>Suillineae</taxon>
        <taxon>Suillaceae</taxon>
        <taxon>Suillus</taxon>
    </lineage>
</organism>
<feature type="non-terminal residue" evidence="1">
    <location>
        <position position="1"/>
    </location>
</feature>
<keyword evidence="2" id="KW-1185">Reference proteome</keyword>
<dbReference type="Gene3D" id="1.25.40.570">
    <property type="match status" value="1"/>
</dbReference>